<evidence type="ECO:0000313" key="2">
    <source>
        <dbReference type="Proteomes" id="UP000507470"/>
    </source>
</evidence>
<keyword evidence="2" id="KW-1185">Reference proteome</keyword>
<dbReference type="PANTHER" id="PTHR21301">
    <property type="entry name" value="REVERSE TRANSCRIPTASE"/>
    <property type="match status" value="1"/>
</dbReference>
<dbReference type="PANTHER" id="PTHR21301:SF10">
    <property type="entry name" value="REVERSE TRANSCRIPTASE DOMAIN-CONTAINING PROTEIN"/>
    <property type="match status" value="1"/>
</dbReference>
<sequence>MRPNVIFTADSDSNKKFSETDIIKMLDFLIDNIFVTFGGRVFQQTVGIPMGTNCAPLLADLFLYYYEADFIQELLRKKDKKLAISFNSTFRYKDYVLSLNNTKFGDYVERIYPIELEIKNTTDTVKSASYLDLHLQIDNEGRLKTKLYDKEMISASQL</sequence>
<dbReference type="OrthoDB" id="6142688at2759"/>
<proteinExistence type="predicted"/>
<reference evidence="1 2" key="1">
    <citation type="submission" date="2020-06" db="EMBL/GenBank/DDBJ databases">
        <authorList>
            <person name="Li R."/>
            <person name="Bekaert M."/>
        </authorList>
    </citation>
    <scope>NUCLEOTIDE SEQUENCE [LARGE SCALE GENOMIC DNA]</scope>
    <source>
        <strain evidence="2">wild</strain>
    </source>
</reference>
<evidence type="ECO:0000313" key="1">
    <source>
        <dbReference type="EMBL" id="CAC5390945.1"/>
    </source>
</evidence>
<name>A0A6J8C3H1_MYTCO</name>
<evidence type="ECO:0008006" key="3">
    <source>
        <dbReference type="Google" id="ProtNLM"/>
    </source>
</evidence>
<accession>A0A6J8C3H1</accession>
<dbReference type="EMBL" id="CACVKT020004646">
    <property type="protein sequence ID" value="CAC5390945.1"/>
    <property type="molecule type" value="Genomic_DNA"/>
</dbReference>
<organism evidence="1 2">
    <name type="scientific">Mytilus coruscus</name>
    <name type="common">Sea mussel</name>
    <dbReference type="NCBI Taxonomy" id="42192"/>
    <lineage>
        <taxon>Eukaryota</taxon>
        <taxon>Metazoa</taxon>
        <taxon>Spiralia</taxon>
        <taxon>Lophotrochozoa</taxon>
        <taxon>Mollusca</taxon>
        <taxon>Bivalvia</taxon>
        <taxon>Autobranchia</taxon>
        <taxon>Pteriomorphia</taxon>
        <taxon>Mytilida</taxon>
        <taxon>Mytiloidea</taxon>
        <taxon>Mytilidae</taxon>
        <taxon>Mytilinae</taxon>
        <taxon>Mytilus</taxon>
    </lineage>
</organism>
<gene>
    <name evidence="1" type="ORF">MCOR_25993</name>
</gene>
<protein>
    <recommendedName>
        <fullName evidence="3">Reverse transcriptase domain-containing protein</fullName>
    </recommendedName>
</protein>
<dbReference type="AlphaFoldDB" id="A0A6J8C3H1"/>
<dbReference type="Proteomes" id="UP000507470">
    <property type="component" value="Unassembled WGS sequence"/>
</dbReference>